<feature type="transmembrane region" description="Helical" evidence="1">
    <location>
        <begin position="88"/>
        <end position="111"/>
    </location>
</feature>
<dbReference type="PANTHER" id="PTHR22943">
    <property type="entry name" value="7-TRANSMEMBRANE DOMAIN RECEPTOR C.ELEGANS"/>
    <property type="match status" value="1"/>
</dbReference>
<dbReference type="AlphaFoldDB" id="A0A0B1RVP0"/>
<proteinExistence type="predicted"/>
<organism evidence="2 3">
    <name type="scientific">Oesophagostomum dentatum</name>
    <name type="common">Nodular worm</name>
    <dbReference type="NCBI Taxonomy" id="61180"/>
    <lineage>
        <taxon>Eukaryota</taxon>
        <taxon>Metazoa</taxon>
        <taxon>Ecdysozoa</taxon>
        <taxon>Nematoda</taxon>
        <taxon>Chromadorea</taxon>
        <taxon>Rhabditida</taxon>
        <taxon>Rhabditina</taxon>
        <taxon>Rhabditomorpha</taxon>
        <taxon>Strongyloidea</taxon>
        <taxon>Strongylidae</taxon>
        <taxon>Oesophagostomum</taxon>
    </lineage>
</organism>
<name>A0A0B1RVP0_OESDE</name>
<dbReference type="PANTHER" id="PTHR22943:SF76">
    <property type="entry name" value="SEVEN TM RECEPTOR"/>
    <property type="match status" value="1"/>
</dbReference>
<feature type="transmembrane region" description="Helical" evidence="1">
    <location>
        <begin position="6"/>
        <end position="30"/>
    </location>
</feature>
<dbReference type="OrthoDB" id="5783895at2759"/>
<accession>A0A0B1RVP0</accession>
<feature type="transmembrane region" description="Helical" evidence="1">
    <location>
        <begin position="132"/>
        <end position="150"/>
    </location>
</feature>
<feature type="transmembrane region" description="Helical" evidence="1">
    <location>
        <begin position="42"/>
        <end position="68"/>
    </location>
</feature>
<keyword evidence="3" id="KW-1185">Reference proteome</keyword>
<dbReference type="Proteomes" id="UP000053660">
    <property type="component" value="Unassembled WGS sequence"/>
</dbReference>
<gene>
    <name evidence="2" type="ORF">OESDEN_23257</name>
</gene>
<dbReference type="Pfam" id="PF10326">
    <property type="entry name" value="7TM_GPCR_Str"/>
    <property type="match status" value="1"/>
</dbReference>
<reference evidence="2 3" key="1">
    <citation type="submission" date="2014-03" db="EMBL/GenBank/DDBJ databases">
        <title>Draft genome of the hookworm Oesophagostomum dentatum.</title>
        <authorList>
            <person name="Mitreva M."/>
        </authorList>
    </citation>
    <scope>NUCLEOTIDE SEQUENCE [LARGE SCALE GENOMIC DNA]</scope>
    <source>
        <strain evidence="2 3">OD-Hann</strain>
    </source>
</reference>
<dbReference type="SUPFAM" id="SSF81321">
    <property type="entry name" value="Family A G protein-coupled receptor-like"/>
    <property type="match status" value="1"/>
</dbReference>
<evidence type="ECO:0000256" key="1">
    <source>
        <dbReference type="SAM" id="Phobius"/>
    </source>
</evidence>
<evidence type="ECO:0008006" key="4">
    <source>
        <dbReference type="Google" id="ProtNLM"/>
    </source>
</evidence>
<dbReference type="EMBL" id="KN611075">
    <property type="protein sequence ID" value="KHJ77123.1"/>
    <property type="molecule type" value="Genomic_DNA"/>
</dbReference>
<evidence type="ECO:0000313" key="2">
    <source>
        <dbReference type="EMBL" id="KHJ77123.1"/>
    </source>
</evidence>
<protein>
    <recommendedName>
        <fullName evidence="4">G-protein coupled receptors family 1 profile domain-containing protein</fullName>
    </recommendedName>
</protein>
<dbReference type="GO" id="GO:0038022">
    <property type="term" value="F:G protein-coupled olfactory receptor activity"/>
    <property type="evidence" value="ECO:0007669"/>
    <property type="project" value="TreeGrafter"/>
</dbReference>
<dbReference type="Gene3D" id="1.20.1070.10">
    <property type="entry name" value="Rhodopsin 7-helix transmembrane proteins"/>
    <property type="match status" value="1"/>
</dbReference>
<keyword evidence="1" id="KW-0812">Transmembrane</keyword>
<dbReference type="InterPro" id="IPR019428">
    <property type="entry name" value="7TM_GPCR_serpentine_rcpt_Str"/>
</dbReference>
<dbReference type="GO" id="GO:0042048">
    <property type="term" value="P:olfactory behavior"/>
    <property type="evidence" value="ECO:0007669"/>
    <property type="project" value="TreeGrafter"/>
</dbReference>
<sequence>MEIKGIVPIVSTTIFVLAFIVNSFFIYIVCTKSQAHIGTYKYLMISFAVCNILYSLSEFISQPAVYMYKNSYMVYSNGFPAHMPKSGPLFLAFFTVMYGMNTALLALHFLFRYVVVCRPHQLKRYEKPYITFWSIPVVIWGFIYGFVTLYCFRATSEFYRHVEKKKKKDLE</sequence>
<dbReference type="GO" id="GO:0005886">
    <property type="term" value="C:plasma membrane"/>
    <property type="evidence" value="ECO:0007669"/>
    <property type="project" value="TreeGrafter"/>
</dbReference>
<keyword evidence="1" id="KW-0472">Membrane</keyword>
<keyword evidence="1" id="KW-1133">Transmembrane helix</keyword>
<evidence type="ECO:0000313" key="3">
    <source>
        <dbReference type="Proteomes" id="UP000053660"/>
    </source>
</evidence>